<dbReference type="GO" id="GO:0016787">
    <property type="term" value="F:hydrolase activity"/>
    <property type="evidence" value="ECO:0007669"/>
    <property type="project" value="UniProtKB-KW"/>
</dbReference>
<dbReference type="PANTHER" id="PTHR43540:SF9">
    <property type="entry name" value="FAMILY HYDROLASE, PUTATIVE (AFU_ORTHOLOGUE AFUA_2G08700)-RELATED"/>
    <property type="match status" value="1"/>
</dbReference>
<reference evidence="5" key="1">
    <citation type="journal article" date="2015" name="PLoS Genet.">
        <title>Genome Sequence and Transcriptome Analyses of Chrysochromulina tobin: Metabolic Tools for Enhanced Algal Fitness in the Prominent Order Prymnesiales (Haptophyceae).</title>
        <authorList>
            <person name="Hovde B.T."/>
            <person name="Deodato C.R."/>
            <person name="Hunsperger H.M."/>
            <person name="Ryken S.A."/>
            <person name="Yost W."/>
            <person name="Jha R.K."/>
            <person name="Patterson J."/>
            <person name="Monnat R.J. Jr."/>
            <person name="Barlow S.B."/>
            <person name="Starkenburg S.R."/>
            <person name="Cattolico R.A."/>
        </authorList>
    </citation>
    <scope>NUCLEOTIDE SEQUENCE</scope>
    <source>
        <strain evidence="5">CCMP291</strain>
    </source>
</reference>
<dbReference type="InterPro" id="IPR036380">
    <property type="entry name" value="Isochorismatase-like_sf"/>
</dbReference>
<dbReference type="EMBL" id="JWZX01001530">
    <property type="protein sequence ID" value="KOO33393.1"/>
    <property type="molecule type" value="Genomic_DNA"/>
</dbReference>
<comment type="similarity">
    <text evidence="1">Belongs to the isochorismatase family.</text>
</comment>
<gene>
    <name evidence="4" type="ORF">Ctob_012115</name>
</gene>
<accession>A0A0M0K4U1</accession>
<dbReference type="InterPro" id="IPR037151">
    <property type="entry name" value="AlkB-like_sf"/>
</dbReference>
<dbReference type="Pfam" id="PF00857">
    <property type="entry name" value="Isochorismatase"/>
    <property type="match status" value="1"/>
</dbReference>
<dbReference type="Proteomes" id="UP000037460">
    <property type="component" value="Unassembled WGS sequence"/>
</dbReference>
<comment type="caution">
    <text evidence="4">The sequence shown here is derived from an EMBL/GenBank/DDBJ whole genome shotgun (WGS) entry which is preliminary data.</text>
</comment>
<keyword evidence="5" id="KW-1185">Reference proteome</keyword>
<sequence length="609" mass="65937">MRRQIISPATTALVVIDMQGDFCVKNEDTYLGRIGLSVANTREPIRPLQVVLSELRRRNFAIIHTREGHRPSLSDCPELKLWRSKMQGCELGTVGASATCCSRALVRGQPSWDIIAELKPAEGEDVVDGCGKGKFLATDLDLLLRQKGVTTLIFGGVTTSCCVATTMREATDLGYECFVLSDGTGDLGVYDYLDTIRMVGEEHVLSSEAFLVHAVASGPGTKQVAVAGDVQSTISLEVGPTPSAGDIPSTGGIPSTASLEAVSACPLCGSPLYLDAAAHALRCPACECASAVPGILGTNALGNDCFVDHYSGAIDYAVLVLEHPQWFLEALARARMSDSLATIDSHIDLALAAAAVFSELNDEIDWARHHDMLADGRMVSQPRSIAYQADDASLVYVYEGLAAPLVPTPFTPFVRSLKVQVEKLCGGVAFNSAHLNLYKDGTEHVSWHTDQDVTLYGDSPTIASVSFGAEREFVLRRMMRLFEFHTYLAGGDLLTGFDRHYDGGSLLTMVVMLSDPARDFEGGRLVVSCPDEWESTERFVEVDLRQPGDCVVFPSHKYHNVTEVTRGKRHVAVVELWNEHEGFEDARPGSQVVITLGQAGGDLSSEEEY</sequence>
<organism evidence="4 5">
    <name type="scientific">Chrysochromulina tobinii</name>
    <dbReference type="NCBI Taxonomy" id="1460289"/>
    <lineage>
        <taxon>Eukaryota</taxon>
        <taxon>Haptista</taxon>
        <taxon>Haptophyta</taxon>
        <taxon>Prymnesiophyceae</taxon>
        <taxon>Prymnesiales</taxon>
        <taxon>Chrysochromulinaceae</taxon>
        <taxon>Chrysochromulina</taxon>
    </lineage>
</organism>
<evidence type="ECO:0000259" key="3">
    <source>
        <dbReference type="PROSITE" id="PS51471"/>
    </source>
</evidence>
<dbReference type="InterPro" id="IPR044862">
    <property type="entry name" value="Pro_4_hyd_alph_FE2OG_OXY"/>
</dbReference>
<feature type="domain" description="Fe2OG dioxygenase" evidence="3">
    <location>
        <begin position="429"/>
        <end position="580"/>
    </location>
</feature>
<dbReference type="AlphaFoldDB" id="A0A0M0K4U1"/>
<dbReference type="SUPFAM" id="SSF52499">
    <property type="entry name" value="Isochorismatase-like hydrolases"/>
    <property type="match status" value="1"/>
</dbReference>
<dbReference type="PANTHER" id="PTHR43540">
    <property type="entry name" value="PEROXYUREIDOACRYLATE/UREIDOACRYLATE AMIDOHYDROLASE-RELATED"/>
    <property type="match status" value="1"/>
</dbReference>
<dbReference type="InterPro" id="IPR005123">
    <property type="entry name" value="Oxoglu/Fe-dep_dioxygenase_dom"/>
</dbReference>
<name>A0A0M0K4U1_9EUKA</name>
<dbReference type="PROSITE" id="PS51471">
    <property type="entry name" value="FE2OG_OXY"/>
    <property type="match status" value="1"/>
</dbReference>
<dbReference type="OrthoDB" id="167809at2759"/>
<evidence type="ECO:0000256" key="2">
    <source>
        <dbReference type="ARBA" id="ARBA00022801"/>
    </source>
</evidence>
<dbReference type="Gene3D" id="3.40.50.850">
    <property type="entry name" value="Isochorismatase-like"/>
    <property type="match status" value="1"/>
</dbReference>
<evidence type="ECO:0000313" key="5">
    <source>
        <dbReference type="Proteomes" id="UP000037460"/>
    </source>
</evidence>
<dbReference type="Pfam" id="PF13532">
    <property type="entry name" value="2OG-FeII_Oxy_2"/>
    <property type="match status" value="1"/>
</dbReference>
<dbReference type="Gene3D" id="2.60.120.590">
    <property type="entry name" value="Alpha-ketoglutarate-dependent dioxygenase AlkB-like"/>
    <property type="match status" value="1"/>
</dbReference>
<proteinExistence type="inferred from homology"/>
<dbReference type="InterPro" id="IPR027450">
    <property type="entry name" value="AlkB-like"/>
</dbReference>
<evidence type="ECO:0000313" key="4">
    <source>
        <dbReference type="EMBL" id="KOO33393.1"/>
    </source>
</evidence>
<evidence type="ECO:0000256" key="1">
    <source>
        <dbReference type="ARBA" id="ARBA00006336"/>
    </source>
</evidence>
<protein>
    <submittedName>
        <fullName evidence="4">Isochorismatase hydrolase</fullName>
    </submittedName>
</protein>
<dbReference type="InterPro" id="IPR000868">
    <property type="entry name" value="Isochorismatase-like_dom"/>
</dbReference>
<dbReference type="CDD" id="cd00431">
    <property type="entry name" value="cysteine_hydrolases"/>
    <property type="match status" value="1"/>
</dbReference>
<dbReference type="InterPro" id="IPR050272">
    <property type="entry name" value="Isochorismatase-like_hydrls"/>
</dbReference>
<dbReference type="SUPFAM" id="SSF51197">
    <property type="entry name" value="Clavaminate synthase-like"/>
    <property type="match status" value="1"/>
</dbReference>
<keyword evidence="2 4" id="KW-0378">Hydrolase</keyword>
<dbReference type="Pfam" id="PF13640">
    <property type="entry name" value="2OG-FeII_Oxy_3"/>
    <property type="match status" value="1"/>
</dbReference>